<evidence type="ECO:0000256" key="11">
    <source>
        <dbReference type="ARBA" id="ARBA00022989"/>
    </source>
</evidence>
<dbReference type="InterPro" id="IPR005467">
    <property type="entry name" value="His_kinase_dom"/>
</dbReference>
<keyword evidence="10" id="KW-0067">ATP-binding</keyword>
<dbReference type="PANTHER" id="PTHR45528:SF1">
    <property type="entry name" value="SENSOR HISTIDINE KINASE CPXA"/>
    <property type="match status" value="1"/>
</dbReference>
<keyword evidence="6" id="KW-0808">Transferase</keyword>
<feature type="domain" description="HAMP" evidence="17">
    <location>
        <begin position="164"/>
        <end position="216"/>
    </location>
</feature>
<dbReference type="InterPro" id="IPR036097">
    <property type="entry name" value="HisK_dim/P_sf"/>
</dbReference>
<dbReference type="EC" id="2.7.13.3" evidence="3"/>
<dbReference type="SUPFAM" id="SSF55874">
    <property type="entry name" value="ATPase domain of HSP90 chaperone/DNA topoisomerase II/histidine kinase"/>
    <property type="match status" value="1"/>
</dbReference>
<evidence type="ECO:0000256" key="3">
    <source>
        <dbReference type="ARBA" id="ARBA00012438"/>
    </source>
</evidence>
<keyword evidence="7 15" id="KW-0812">Transmembrane</keyword>
<dbReference type="GO" id="GO:0000155">
    <property type="term" value="F:phosphorelay sensor kinase activity"/>
    <property type="evidence" value="ECO:0007669"/>
    <property type="project" value="InterPro"/>
</dbReference>
<proteinExistence type="predicted"/>
<evidence type="ECO:0000256" key="9">
    <source>
        <dbReference type="ARBA" id="ARBA00022777"/>
    </source>
</evidence>
<dbReference type="CDD" id="cd06225">
    <property type="entry name" value="HAMP"/>
    <property type="match status" value="1"/>
</dbReference>
<keyword evidence="8" id="KW-0547">Nucleotide-binding</keyword>
<keyword evidence="11 15" id="KW-1133">Transmembrane helix</keyword>
<dbReference type="SMART" id="SM00388">
    <property type="entry name" value="HisKA"/>
    <property type="match status" value="1"/>
</dbReference>
<evidence type="ECO:0000256" key="5">
    <source>
        <dbReference type="ARBA" id="ARBA00022553"/>
    </source>
</evidence>
<dbReference type="Pfam" id="PF02518">
    <property type="entry name" value="HATPase_c"/>
    <property type="match status" value="1"/>
</dbReference>
<keyword evidence="19" id="KW-1185">Reference proteome</keyword>
<dbReference type="Pfam" id="PF00512">
    <property type="entry name" value="HisKA"/>
    <property type="match status" value="1"/>
</dbReference>
<evidence type="ECO:0000259" key="17">
    <source>
        <dbReference type="PROSITE" id="PS50885"/>
    </source>
</evidence>
<dbReference type="STRING" id="717606.PaecuDRAFT_4264"/>
<evidence type="ECO:0000256" key="2">
    <source>
        <dbReference type="ARBA" id="ARBA00004651"/>
    </source>
</evidence>
<dbReference type="AlphaFoldDB" id="E0IF23"/>
<dbReference type="SUPFAM" id="SSF47384">
    <property type="entry name" value="Homodimeric domain of signal transducing histidine kinase"/>
    <property type="match status" value="1"/>
</dbReference>
<keyword evidence="12" id="KW-0902">Two-component regulatory system</keyword>
<dbReference type="PROSITE" id="PS50885">
    <property type="entry name" value="HAMP"/>
    <property type="match status" value="1"/>
</dbReference>
<evidence type="ECO:0000256" key="1">
    <source>
        <dbReference type="ARBA" id="ARBA00000085"/>
    </source>
</evidence>
<dbReference type="InterPro" id="IPR003660">
    <property type="entry name" value="HAMP_dom"/>
</dbReference>
<organism evidence="18 19">
    <name type="scientific">Paenibacillus curdlanolyticus YK9</name>
    <dbReference type="NCBI Taxonomy" id="717606"/>
    <lineage>
        <taxon>Bacteria</taxon>
        <taxon>Bacillati</taxon>
        <taxon>Bacillota</taxon>
        <taxon>Bacilli</taxon>
        <taxon>Bacillales</taxon>
        <taxon>Paenibacillaceae</taxon>
        <taxon>Paenibacillus</taxon>
    </lineage>
</organism>
<evidence type="ECO:0000259" key="16">
    <source>
        <dbReference type="PROSITE" id="PS50109"/>
    </source>
</evidence>
<dbReference type="SMART" id="SM00387">
    <property type="entry name" value="HATPase_c"/>
    <property type="match status" value="1"/>
</dbReference>
<dbReference type="PANTHER" id="PTHR45528">
    <property type="entry name" value="SENSOR HISTIDINE KINASE CPXA"/>
    <property type="match status" value="1"/>
</dbReference>
<evidence type="ECO:0000256" key="14">
    <source>
        <dbReference type="SAM" id="Coils"/>
    </source>
</evidence>
<name>E0IF23_9BACL</name>
<dbReference type="GO" id="GO:0005886">
    <property type="term" value="C:plasma membrane"/>
    <property type="evidence" value="ECO:0007669"/>
    <property type="project" value="UniProtKB-SubCell"/>
</dbReference>
<evidence type="ECO:0000256" key="7">
    <source>
        <dbReference type="ARBA" id="ARBA00022692"/>
    </source>
</evidence>
<evidence type="ECO:0000313" key="18">
    <source>
        <dbReference type="EMBL" id="EFM08799.1"/>
    </source>
</evidence>
<keyword evidence="4" id="KW-1003">Cell membrane</keyword>
<dbReference type="InterPro" id="IPR004358">
    <property type="entry name" value="Sig_transdc_His_kin-like_C"/>
</dbReference>
<feature type="transmembrane region" description="Helical" evidence="15">
    <location>
        <begin position="12"/>
        <end position="33"/>
    </location>
</feature>
<dbReference type="InterPro" id="IPR003594">
    <property type="entry name" value="HATPase_dom"/>
</dbReference>
<dbReference type="eggNOG" id="COG5002">
    <property type="taxonomic scope" value="Bacteria"/>
</dbReference>
<evidence type="ECO:0000256" key="6">
    <source>
        <dbReference type="ARBA" id="ARBA00022679"/>
    </source>
</evidence>
<dbReference type="SUPFAM" id="SSF158472">
    <property type="entry name" value="HAMP domain-like"/>
    <property type="match status" value="1"/>
</dbReference>
<dbReference type="Gene3D" id="3.30.565.10">
    <property type="entry name" value="Histidine kinase-like ATPase, C-terminal domain"/>
    <property type="match status" value="1"/>
</dbReference>
<feature type="coiled-coil region" evidence="14">
    <location>
        <begin position="204"/>
        <end position="231"/>
    </location>
</feature>
<dbReference type="Gene3D" id="1.10.287.130">
    <property type="match status" value="1"/>
</dbReference>
<dbReference type="CDD" id="cd00075">
    <property type="entry name" value="HATPase"/>
    <property type="match status" value="1"/>
</dbReference>
<dbReference type="CDD" id="cd00082">
    <property type="entry name" value="HisKA"/>
    <property type="match status" value="1"/>
</dbReference>
<evidence type="ECO:0000256" key="4">
    <source>
        <dbReference type="ARBA" id="ARBA00022475"/>
    </source>
</evidence>
<keyword evidence="5" id="KW-0597">Phosphoprotein</keyword>
<keyword evidence="14" id="KW-0175">Coiled coil</keyword>
<reference evidence="18 19" key="1">
    <citation type="submission" date="2010-07" db="EMBL/GenBank/DDBJ databases">
        <title>The draft genome of Paenibacillus curdlanolyticus YK9.</title>
        <authorList>
            <consortium name="US DOE Joint Genome Institute (JGI-PGF)"/>
            <person name="Lucas S."/>
            <person name="Copeland A."/>
            <person name="Lapidus A."/>
            <person name="Cheng J.-F."/>
            <person name="Bruce D."/>
            <person name="Goodwin L."/>
            <person name="Pitluck S."/>
            <person name="Land M.L."/>
            <person name="Hauser L."/>
            <person name="Chang Y.-J."/>
            <person name="Jeffries C."/>
            <person name="Anderson I.J."/>
            <person name="Johnson E."/>
            <person name="Loganathan U."/>
            <person name="Mulhopadhyay B."/>
            <person name="Kyrpides N."/>
            <person name="Woyke T.J."/>
        </authorList>
    </citation>
    <scope>NUCLEOTIDE SEQUENCE [LARGE SCALE GENOMIC DNA]</scope>
    <source>
        <strain evidence="18 19">YK9</strain>
    </source>
</reference>
<dbReference type="RefSeq" id="WP_006040247.1">
    <property type="nucleotide sequence ID" value="NZ_AEDD01000013.1"/>
</dbReference>
<keyword evidence="13 15" id="KW-0472">Membrane</keyword>
<dbReference type="EMBL" id="AEDD01000013">
    <property type="protein sequence ID" value="EFM08799.1"/>
    <property type="molecule type" value="Genomic_DNA"/>
</dbReference>
<comment type="subcellular location">
    <subcellularLocation>
        <location evidence="2">Cell membrane</location>
        <topology evidence="2">Multi-pass membrane protein</topology>
    </subcellularLocation>
</comment>
<accession>E0IF23</accession>
<evidence type="ECO:0000256" key="12">
    <source>
        <dbReference type="ARBA" id="ARBA00023012"/>
    </source>
</evidence>
<dbReference type="InterPro" id="IPR036890">
    <property type="entry name" value="HATPase_C_sf"/>
</dbReference>
<sequence length="448" mass="51150">MKRERRLFTTLTKSYVLFGITIMILYSTLGFLIREGLDLGRSHEITAGTLVRPDYEHIPYDKVEGAGGAIQVLDERKHVVYARGEFDGTITDRYSSEELLHLLEDGTPRSYKTTLAAFPSESGQTYYLLAMMPKSGSYVHLYINFSLLLSFLVTVYMFSRWTANRITGPLEKIVHGIRRMRDGKYQERLSYESNYEFAQIQEHFNRMAAALEHAERDKKELESIKQRMMLDLSHDLKTPITTIQGYAKALQLGMANNQEQQQQYLDIIYRKSQTVTLLIEDMFQLAVLESPDYPFASVLCDLAELLRNLTIEFYDIFENKGFLIEIHIPDTQLLVPMNDKLLYRALSNLLANTLQHNPEGTQVSIRLEETTYAARILICDNGVGIPAELKETLFQPFARGTTVRRSGGTGLGLAIAHRTAELHKGTLRLLDDAAQTVFEMNLPKRVND</sequence>
<evidence type="ECO:0000313" key="19">
    <source>
        <dbReference type="Proteomes" id="UP000005387"/>
    </source>
</evidence>
<feature type="domain" description="Histidine kinase" evidence="16">
    <location>
        <begin position="231"/>
        <end position="446"/>
    </location>
</feature>
<evidence type="ECO:0000256" key="15">
    <source>
        <dbReference type="SAM" id="Phobius"/>
    </source>
</evidence>
<comment type="catalytic activity">
    <reaction evidence="1">
        <text>ATP + protein L-histidine = ADP + protein N-phospho-L-histidine.</text>
        <dbReference type="EC" id="2.7.13.3"/>
    </reaction>
</comment>
<evidence type="ECO:0000256" key="10">
    <source>
        <dbReference type="ARBA" id="ARBA00022840"/>
    </source>
</evidence>
<gene>
    <name evidence="18" type="ORF">PaecuDRAFT_4264</name>
</gene>
<evidence type="ECO:0000256" key="8">
    <source>
        <dbReference type="ARBA" id="ARBA00022741"/>
    </source>
</evidence>
<keyword evidence="9 18" id="KW-0418">Kinase</keyword>
<dbReference type="PROSITE" id="PS50109">
    <property type="entry name" value="HIS_KIN"/>
    <property type="match status" value="1"/>
</dbReference>
<dbReference type="Gene3D" id="6.10.340.10">
    <property type="match status" value="1"/>
</dbReference>
<dbReference type="Pfam" id="PF00672">
    <property type="entry name" value="HAMP"/>
    <property type="match status" value="1"/>
</dbReference>
<protein>
    <recommendedName>
        <fullName evidence="3">histidine kinase</fullName>
        <ecNumber evidence="3">2.7.13.3</ecNumber>
    </recommendedName>
</protein>
<dbReference type="PRINTS" id="PR00344">
    <property type="entry name" value="BCTRLSENSOR"/>
</dbReference>
<dbReference type="InterPro" id="IPR003661">
    <property type="entry name" value="HisK_dim/P_dom"/>
</dbReference>
<dbReference type="InterPro" id="IPR050398">
    <property type="entry name" value="HssS/ArlS-like"/>
</dbReference>
<feature type="transmembrane region" description="Helical" evidence="15">
    <location>
        <begin position="139"/>
        <end position="158"/>
    </location>
</feature>
<dbReference type="Proteomes" id="UP000005387">
    <property type="component" value="Unassembled WGS sequence"/>
</dbReference>
<dbReference type="OrthoDB" id="335833at2"/>
<evidence type="ECO:0000256" key="13">
    <source>
        <dbReference type="ARBA" id="ARBA00023136"/>
    </source>
</evidence>
<dbReference type="GO" id="GO:0005524">
    <property type="term" value="F:ATP binding"/>
    <property type="evidence" value="ECO:0007669"/>
    <property type="project" value="UniProtKB-KW"/>
</dbReference>
<dbReference type="SMART" id="SM00304">
    <property type="entry name" value="HAMP"/>
    <property type="match status" value="1"/>
</dbReference>